<dbReference type="PROSITE" id="PS51724">
    <property type="entry name" value="SPOR"/>
    <property type="match status" value="1"/>
</dbReference>
<dbReference type="SUPFAM" id="SSF110997">
    <property type="entry name" value="Sporulation related repeat"/>
    <property type="match status" value="1"/>
</dbReference>
<dbReference type="Proteomes" id="UP000237350">
    <property type="component" value="Unassembled WGS sequence"/>
</dbReference>
<dbReference type="Pfam" id="PF05036">
    <property type="entry name" value="SPOR"/>
    <property type="match status" value="1"/>
</dbReference>
<dbReference type="InterPro" id="IPR007730">
    <property type="entry name" value="SPOR-like_dom"/>
</dbReference>
<feature type="transmembrane region" description="Helical" evidence="2">
    <location>
        <begin position="6"/>
        <end position="29"/>
    </location>
</feature>
<dbReference type="GO" id="GO:0042834">
    <property type="term" value="F:peptidoglycan binding"/>
    <property type="evidence" value="ECO:0007669"/>
    <property type="project" value="InterPro"/>
</dbReference>
<keyword evidence="5" id="KW-1185">Reference proteome</keyword>
<dbReference type="RefSeq" id="WP_103679349.1">
    <property type="nucleotide sequence ID" value="NZ_LPWH01000006.1"/>
</dbReference>
<dbReference type="InterPro" id="IPR036680">
    <property type="entry name" value="SPOR-like_sf"/>
</dbReference>
<sequence>MEQNKVLMIIVSAAIFFVAVFGVGVALLYPGGSAESEGTRQSAVREFDPIEYVRRQERAPLESVEEDPLIIVYGEEDLPEGPPAAPRESLPAEVGEPRAEPPREEEPPARAPRDEPSRVSQAPAEESRPAPPRADPPRREATPPAGEPREQPQQRATRQVRVTEYWIQLIASPSRDRVAQAEQTLAERDLGGRVTTRNVDGQIFYRLRVGPYKTKAEAEQFLQWVRAIPGFEEAYISEEYPLRSVSS</sequence>
<dbReference type="AlphaFoldDB" id="A0A2S4JZ25"/>
<evidence type="ECO:0000259" key="3">
    <source>
        <dbReference type="PROSITE" id="PS51724"/>
    </source>
</evidence>
<name>A0A2S4JZ25_9SPIO</name>
<proteinExistence type="predicted"/>
<feature type="region of interest" description="Disordered" evidence="1">
    <location>
        <begin position="76"/>
        <end position="159"/>
    </location>
</feature>
<reference evidence="5" key="1">
    <citation type="submission" date="2015-12" db="EMBL/GenBank/DDBJ databases">
        <authorList>
            <person name="Lodha T.D."/>
            <person name="Chintalapati S."/>
            <person name="Chintalapati V.R."/>
            <person name="Sravanthi T."/>
        </authorList>
    </citation>
    <scope>NUCLEOTIDE SEQUENCE [LARGE SCALE GENOMIC DNA]</scope>
    <source>
        <strain evidence="5">JC133</strain>
    </source>
</reference>
<protein>
    <recommendedName>
        <fullName evidence="3">SPOR domain-containing protein</fullName>
    </recommendedName>
</protein>
<evidence type="ECO:0000256" key="2">
    <source>
        <dbReference type="SAM" id="Phobius"/>
    </source>
</evidence>
<dbReference type="Gene3D" id="3.30.70.1070">
    <property type="entry name" value="Sporulation related repeat"/>
    <property type="match status" value="1"/>
</dbReference>
<evidence type="ECO:0000313" key="4">
    <source>
        <dbReference type="EMBL" id="POR04775.1"/>
    </source>
</evidence>
<evidence type="ECO:0000313" key="5">
    <source>
        <dbReference type="Proteomes" id="UP000237350"/>
    </source>
</evidence>
<organism evidence="4 5">
    <name type="scientific">Alkalispirochaeta sphaeroplastigenens</name>
    <dbReference type="NCBI Taxonomy" id="1187066"/>
    <lineage>
        <taxon>Bacteria</taxon>
        <taxon>Pseudomonadati</taxon>
        <taxon>Spirochaetota</taxon>
        <taxon>Spirochaetia</taxon>
        <taxon>Spirochaetales</taxon>
        <taxon>Spirochaetaceae</taxon>
        <taxon>Alkalispirochaeta</taxon>
    </lineage>
</organism>
<feature type="compositionally biased region" description="Basic and acidic residues" evidence="1">
    <location>
        <begin position="95"/>
        <end position="117"/>
    </location>
</feature>
<keyword evidence="2" id="KW-0472">Membrane</keyword>
<evidence type="ECO:0000256" key="1">
    <source>
        <dbReference type="SAM" id="MobiDB-lite"/>
    </source>
</evidence>
<feature type="domain" description="SPOR" evidence="3">
    <location>
        <begin position="159"/>
        <end position="238"/>
    </location>
</feature>
<accession>A0A2S4JZ25</accession>
<dbReference type="OrthoDB" id="360945at2"/>
<dbReference type="EMBL" id="LPWH01000006">
    <property type="protein sequence ID" value="POR04775.1"/>
    <property type="molecule type" value="Genomic_DNA"/>
</dbReference>
<keyword evidence="2" id="KW-1133">Transmembrane helix</keyword>
<keyword evidence="2" id="KW-0812">Transmembrane</keyword>
<comment type="caution">
    <text evidence="4">The sequence shown here is derived from an EMBL/GenBank/DDBJ whole genome shotgun (WGS) entry which is preliminary data.</text>
</comment>
<gene>
    <name evidence="4" type="ORF">AU468_02445</name>
</gene>
<feature type="compositionally biased region" description="Basic and acidic residues" evidence="1">
    <location>
        <begin position="135"/>
        <end position="152"/>
    </location>
</feature>